<comment type="subcellular location">
    <subcellularLocation>
        <location evidence="1">Nucleus</location>
    </subcellularLocation>
</comment>
<accession>A0AA38TMM5</accession>
<dbReference type="SUPFAM" id="SSF101936">
    <property type="entry name" value="DNA-binding pseudobarrel domain"/>
    <property type="match status" value="2"/>
</dbReference>
<keyword evidence="3" id="KW-0238">DNA-binding</keyword>
<dbReference type="GO" id="GO:0005634">
    <property type="term" value="C:nucleus"/>
    <property type="evidence" value="ECO:0007669"/>
    <property type="project" value="UniProtKB-SubCell"/>
</dbReference>
<dbReference type="PANTHER" id="PTHR31541">
    <property type="entry name" value="B3 DOMAIN PLANT PROTEIN-RELATED"/>
    <property type="match status" value="1"/>
</dbReference>
<dbReference type="Pfam" id="PF03754">
    <property type="entry name" value="At2g31720-like"/>
    <property type="match status" value="2"/>
</dbReference>
<gene>
    <name evidence="7" type="ORF">OSB04_008890</name>
</gene>
<evidence type="ECO:0000256" key="6">
    <source>
        <dbReference type="SAM" id="MobiDB-lite"/>
    </source>
</evidence>
<evidence type="ECO:0000256" key="2">
    <source>
        <dbReference type="ARBA" id="ARBA00023015"/>
    </source>
</evidence>
<organism evidence="7 8">
    <name type="scientific">Centaurea solstitialis</name>
    <name type="common">yellow star-thistle</name>
    <dbReference type="NCBI Taxonomy" id="347529"/>
    <lineage>
        <taxon>Eukaryota</taxon>
        <taxon>Viridiplantae</taxon>
        <taxon>Streptophyta</taxon>
        <taxon>Embryophyta</taxon>
        <taxon>Tracheophyta</taxon>
        <taxon>Spermatophyta</taxon>
        <taxon>Magnoliopsida</taxon>
        <taxon>eudicotyledons</taxon>
        <taxon>Gunneridae</taxon>
        <taxon>Pentapetalae</taxon>
        <taxon>asterids</taxon>
        <taxon>campanulids</taxon>
        <taxon>Asterales</taxon>
        <taxon>Asteraceae</taxon>
        <taxon>Carduoideae</taxon>
        <taxon>Cardueae</taxon>
        <taxon>Centaureinae</taxon>
        <taxon>Centaurea</taxon>
    </lineage>
</organism>
<feature type="compositionally biased region" description="Basic and acidic residues" evidence="6">
    <location>
        <begin position="423"/>
        <end position="438"/>
    </location>
</feature>
<feature type="compositionally biased region" description="Pro residues" evidence="6">
    <location>
        <begin position="25"/>
        <end position="35"/>
    </location>
</feature>
<dbReference type="PANTHER" id="PTHR31541:SF60">
    <property type="entry name" value="TF-B3 DOMAIN-CONTAINING PROTEIN"/>
    <property type="match status" value="1"/>
</dbReference>
<feature type="region of interest" description="Disordered" evidence="6">
    <location>
        <begin position="21"/>
        <end position="44"/>
    </location>
</feature>
<feature type="compositionally biased region" description="Basic residues" evidence="6">
    <location>
        <begin position="408"/>
        <end position="422"/>
    </location>
</feature>
<name>A0AA38TMM5_9ASTR</name>
<keyword evidence="5" id="KW-0539">Nucleus</keyword>
<dbReference type="InterPro" id="IPR015300">
    <property type="entry name" value="DNA-bd_pseudobarrel_sf"/>
</dbReference>
<keyword evidence="2" id="KW-0805">Transcription regulation</keyword>
<evidence type="ECO:0000256" key="3">
    <source>
        <dbReference type="ARBA" id="ARBA00023125"/>
    </source>
</evidence>
<dbReference type="EMBL" id="JARYMX010000002">
    <property type="protein sequence ID" value="KAJ9563730.1"/>
    <property type="molecule type" value="Genomic_DNA"/>
</dbReference>
<evidence type="ECO:0008006" key="9">
    <source>
        <dbReference type="Google" id="ProtNLM"/>
    </source>
</evidence>
<sequence>MKKAHSAIDLNNEFYDPLELTLMPPVQPPKSPCPPIQMNKEEEEKYYEQKIQDFFKDLIRTNSRQENSSAHRKSVVKRPKTAKKPAKERPRPSIDDDGNEKRKKPKKTHVRLPGIVSNEITDRLKAFITEEMNGSDLKLVIQKILYATDLDKHQNRLSMPLKQLEPVEFLTPDEKRLLDEDREFEVALWGPTLRMHTEPMRLKKWNLKTTSNYVLRTNWNRFVEENREDLVVNTRVQVWSFRKDEKLCFALAEGKSVKESLVTDRRSGSETTLTAVAGHSSITHKFSLFILVTLSEARVQYLATAKKDGHRLDMLKMFPFVSHVSAMALETKTKSHSAMKKAHSAIDLNNEFYDPLELTLMPPVQPPKSPCPPIQMNKEEEEKYYEQKIQDFFKHLIRTNSCQENSSGHRKSVVKRPKTAKKPAKERPRPSVDDDGNVKKKKAKKTHVRLPGIVSNEITDRLKAFITKVMNCSDLKLVIQKVLYSTDLDKHQNRLSMPVKQLEKVKFLTDDEKRLLDEDREFEVPLLGPTLRMHSEPMRLKKWNLNTTSNYVLRTNWNRFVDENREDLVVNTRVQVWSFRKDEKLCFALACVGRAD</sequence>
<evidence type="ECO:0000256" key="1">
    <source>
        <dbReference type="ARBA" id="ARBA00004123"/>
    </source>
</evidence>
<dbReference type="Proteomes" id="UP001172457">
    <property type="component" value="Chromosome 2"/>
</dbReference>
<feature type="compositionally biased region" description="Basic residues" evidence="6">
    <location>
        <begin position="70"/>
        <end position="84"/>
    </location>
</feature>
<reference evidence="7" key="1">
    <citation type="submission" date="2023-03" db="EMBL/GenBank/DDBJ databases">
        <title>Chromosome-scale reference genome and RAD-based genetic map of yellow starthistle (Centaurea solstitialis) reveal putative structural variation and QTLs associated with invader traits.</title>
        <authorList>
            <person name="Reatini B."/>
            <person name="Cang F.A."/>
            <person name="Jiang Q."/>
            <person name="Mckibben M.T.W."/>
            <person name="Barker M.S."/>
            <person name="Rieseberg L.H."/>
            <person name="Dlugosch K.M."/>
        </authorList>
    </citation>
    <scope>NUCLEOTIDE SEQUENCE</scope>
    <source>
        <strain evidence="7">CAN-66</strain>
        <tissue evidence="7">Leaf</tissue>
    </source>
</reference>
<keyword evidence="8" id="KW-1185">Reference proteome</keyword>
<evidence type="ECO:0000313" key="7">
    <source>
        <dbReference type="EMBL" id="KAJ9563730.1"/>
    </source>
</evidence>
<dbReference type="GO" id="GO:0003677">
    <property type="term" value="F:DNA binding"/>
    <property type="evidence" value="ECO:0007669"/>
    <property type="project" value="UniProtKB-KW"/>
</dbReference>
<evidence type="ECO:0000256" key="4">
    <source>
        <dbReference type="ARBA" id="ARBA00023163"/>
    </source>
</evidence>
<comment type="caution">
    <text evidence="7">The sequence shown here is derived from an EMBL/GenBank/DDBJ whole genome shotgun (WGS) entry which is preliminary data.</text>
</comment>
<feature type="region of interest" description="Disordered" evidence="6">
    <location>
        <begin position="401"/>
        <end position="447"/>
    </location>
</feature>
<evidence type="ECO:0000313" key="8">
    <source>
        <dbReference type="Proteomes" id="UP001172457"/>
    </source>
</evidence>
<feature type="compositionally biased region" description="Basic and acidic residues" evidence="6">
    <location>
        <begin position="85"/>
        <end position="94"/>
    </location>
</feature>
<dbReference type="AlphaFoldDB" id="A0AA38TMM5"/>
<proteinExistence type="predicted"/>
<evidence type="ECO:0000256" key="5">
    <source>
        <dbReference type="ARBA" id="ARBA00023242"/>
    </source>
</evidence>
<feature type="region of interest" description="Disordered" evidence="6">
    <location>
        <begin position="58"/>
        <end position="110"/>
    </location>
</feature>
<keyword evidence="4" id="KW-0804">Transcription</keyword>
<protein>
    <recommendedName>
        <fullName evidence="9">B3 domain-containing protein</fullName>
    </recommendedName>
</protein>
<dbReference type="InterPro" id="IPR005508">
    <property type="entry name" value="At2g31720-like"/>
</dbReference>
<feature type="compositionally biased region" description="Basic residues" evidence="6">
    <location>
        <begin position="101"/>
        <end position="110"/>
    </location>
</feature>
<dbReference type="Gene3D" id="2.40.330.10">
    <property type="entry name" value="DNA-binding pseudobarrel domain"/>
    <property type="match status" value="2"/>
</dbReference>